<dbReference type="InterPro" id="IPR008920">
    <property type="entry name" value="TF_FadR/GntR_C"/>
</dbReference>
<dbReference type="PROSITE" id="PS50949">
    <property type="entry name" value="HTH_GNTR"/>
    <property type="match status" value="1"/>
</dbReference>
<keyword evidence="2" id="KW-0238">DNA-binding</keyword>
<dbReference type="AlphaFoldDB" id="A0A6B8VU95"/>
<name>A0A6B8VU95_9CORY</name>
<dbReference type="InterPro" id="IPR000524">
    <property type="entry name" value="Tscrpt_reg_HTH_GntR"/>
</dbReference>
<dbReference type="InterPro" id="IPR036390">
    <property type="entry name" value="WH_DNA-bd_sf"/>
</dbReference>
<dbReference type="Proteomes" id="UP000427071">
    <property type="component" value="Chromosome"/>
</dbReference>
<dbReference type="InterPro" id="IPR011711">
    <property type="entry name" value="GntR_C"/>
</dbReference>
<organism evidence="5 6">
    <name type="scientific">Corynebacterium kalinowskii</name>
    <dbReference type="NCBI Taxonomy" id="2675216"/>
    <lineage>
        <taxon>Bacteria</taxon>
        <taxon>Bacillati</taxon>
        <taxon>Actinomycetota</taxon>
        <taxon>Actinomycetes</taxon>
        <taxon>Mycobacteriales</taxon>
        <taxon>Corynebacteriaceae</taxon>
        <taxon>Corynebacterium</taxon>
    </lineage>
</organism>
<dbReference type="CDD" id="cd07377">
    <property type="entry name" value="WHTH_GntR"/>
    <property type="match status" value="1"/>
</dbReference>
<protein>
    <submittedName>
        <fullName evidence="5">HTH-type transcriptional regulator YdfH</fullName>
    </submittedName>
</protein>
<keyword evidence="1" id="KW-0805">Transcription regulation</keyword>
<dbReference type="KEGG" id="ckw:CKALI_07320"/>
<evidence type="ECO:0000256" key="2">
    <source>
        <dbReference type="ARBA" id="ARBA00023125"/>
    </source>
</evidence>
<keyword evidence="3" id="KW-0804">Transcription</keyword>
<dbReference type="SMART" id="SM00345">
    <property type="entry name" value="HTH_GNTR"/>
    <property type="match status" value="1"/>
</dbReference>
<evidence type="ECO:0000259" key="4">
    <source>
        <dbReference type="PROSITE" id="PS50949"/>
    </source>
</evidence>
<evidence type="ECO:0000256" key="3">
    <source>
        <dbReference type="ARBA" id="ARBA00023163"/>
    </source>
</evidence>
<sequence length="231" mass="25793">MVGHVSPLEGIRISRRTTQAQVAYNELRRAITSGELPGGTHIVQSEWADRLDVSITPIREAIRRLEQDGLAHSEAHKGTTVTQLSFEAAEEIYTLRRTLEPVQHRLAAGRLSGTVDEARELCVEMNDVRDPVEFCDLDLRFHCMIMGLNDSWTSRVARLLGIAAGPYITISLHADPELMAVANEEHFQLLDALEDGDIERVISLNARHLEHAVSVLKTVRFPISSNKSVQQ</sequence>
<dbReference type="GO" id="GO:0003677">
    <property type="term" value="F:DNA binding"/>
    <property type="evidence" value="ECO:0007669"/>
    <property type="project" value="UniProtKB-KW"/>
</dbReference>
<keyword evidence="6" id="KW-1185">Reference proteome</keyword>
<dbReference type="SUPFAM" id="SSF48008">
    <property type="entry name" value="GntR ligand-binding domain-like"/>
    <property type="match status" value="1"/>
</dbReference>
<feature type="domain" description="HTH gntR-type" evidence="4">
    <location>
        <begin position="17"/>
        <end position="84"/>
    </location>
</feature>
<dbReference type="SUPFAM" id="SSF46785">
    <property type="entry name" value="Winged helix' DNA-binding domain"/>
    <property type="match status" value="1"/>
</dbReference>
<dbReference type="Gene3D" id="1.10.10.10">
    <property type="entry name" value="Winged helix-like DNA-binding domain superfamily/Winged helix DNA-binding domain"/>
    <property type="match status" value="1"/>
</dbReference>
<dbReference type="EMBL" id="CP046452">
    <property type="protein sequence ID" value="QGU02326.1"/>
    <property type="molecule type" value="Genomic_DNA"/>
</dbReference>
<proteinExistence type="predicted"/>
<dbReference type="Gene3D" id="1.20.120.530">
    <property type="entry name" value="GntR ligand-binding domain-like"/>
    <property type="match status" value="1"/>
</dbReference>
<reference evidence="6" key="1">
    <citation type="submission" date="2019-11" db="EMBL/GenBank/DDBJ databases">
        <title>Complete genome sequence of Corynebacterium kalinowskii 1959, a novel Corynebacterium species isolated from soil of a small paddock in Vilsendorf, Germany.</title>
        <authorList>
            <person name="Schaffert L."/>
            <person name="Ruwe M."/>
            <person name="Milse J."/>
            <person name="Hanuschka K."/>
            <person name="Ortseifen V."/>
            <person name="Droste J."/>
            <person name="Brandt D."/>
            <person name="Schlueter L."/>
            <person name="Kutter Y."/>
            <person name="Vinke S."/>
            <person name="Viehoefer P."/>
            <person name="Jacob L."/>
            <person name="Luebke N.-C."/>
            <person name="Schulte-Berndt E."/>
            <person name="Hain C."/>
            <person name="Linder M."/>
            <person name="Schmidt P."/>
            <person name="Wollenschlaeger L."/>
            <person name="Luttermann T."/>
            <person name="Thieme E."/>
            <person name="Hassa J."/>
            <person name="Haak M."/>
            <person name="Wittchen M."/>
            <person name="Mentz A."/>
            <person name="Persicke M."/>
            <person name="Busche T."/>
            <person name="Ruckert C."/>
        </authorList>
    </citation>
    <scope>NUCLEOTIDE SEQUENCE [LARGE SCALE GENOMIC DNA]</scope>
    <source>
        <strain evidence="6">1959</strain>
    </source>
</reference>
<accession>A0A6B8VU95</accession>
<dbReference type="PANTHER" id="PTHR43537">
    <property type="entry name" value="TRANSCRIPTIONAL REGULATOR, GNTR FAMILY"/>
    <property type="match status" value="1"/>
</dbReference>
<evidence type="ECO:0000256" key="1">
    <source>
        <dbReference type="ARBA" id="ARBA00023015"/>
    </source>
</evidence>
<evidence type="ECO:0000313" key="5">
    <source>
        <dbReference type="EMBL" id="QGU02326.1"/>
    </source>
</evidence>
<dbReference type="GO" id="GO:0003700">
    <property type="term" value="F:DNA-binding transcription factor activity"/>
    <property type="evidence" value="ECO:0007669"/>
    <property type="project" value="InterPro"/>
</dbReference>
<dbReference type="Pfam" id="PF00392">
    <property type="entry name" value="GntR"/>
    <property type="match status" value="1"/>
</dbReference>
<dbReference type="Pfam" id="PF07729">
    <property type="entry name" value="FCD"/>
    <property type="match status" value="1"/>
</dbReference>
<gene>
    <name evidence="5" type="primary">ydfH1</name>
    <name evidence="5" type="ORF">CKALI_07320</name>
</gene>
<dbReference type="InterPro" id="IPR036388">
    <property type="entry name" value="WH-like_DNA-bd_sf"/>
</dbReference>
<dbReference type="SMART" id="SM00895">
    <property type="entry name" value="FCD"/>
    <property type="match status" value="1"/>
</dbReference>
<dbReference type="PANTHER" id="PTHR43537:SF5">
    <property type="entry name" value="UXU OPERON TRANSCRIPTIONAL REGULATOR"/>
    <property type="match status" value="1"/>
</dbReference>
<evidence type="ECO:0000313" key="6">
    <source>
        <dbReference type="Proteomes" id="UP000427071"/>
    </source>
</evidence>